<dbReference type="Proteomes" id="UP000253383">
    <property type="component" value="Unassembled WGS sequence"/>
</dbReference>
<gene>
    <name evidence="2" type="ORF">DUE52_19915</name>
</gene>
<dbReference type="InterPro" id="IPR026444">
    <property type="entry name" value="Secre_tail"/>
</dbReference>
<sequence>MKQTFTAIKSFYSCFLGIFLLISFLETTVVYAQSISVEPESFQVDKSRKLIVCNRIPTIPSGQPARPKIIFDKEYTFSEATATFEKGKAYKINNNGAIFTLFFTSLPILNVKTVNSKAINEKEDDVRTPGTITLSTTDKPLVTSYMGIRVRGNFSRGYPKKGYNMELWNDIKGDESRDVSLDGLREDSDYYLLAMYGESMRLQNATAHSLWLKTHTLPYIAKEPEAIGGIRFRYTDVFINGSYNGVYLLTEKEDRKQLKLKKITDDGEVRGELYKTNPGSATKYTGPLPGYDPNAGLSWGGFEIDYPKQSFWFNLYDFVNFIVNSSNQNFKAGIFNRVEITSLIDNFVFINAIRAADNMSNNQVLAKYKEGEKYFYLPWDLDASFGYDFTGNKEYHTNDVMTNGLYNRLLSQDPDGFKSKLRKRWFELRGTIYSLESIKQELRTHYNLLQNEGAYARETLRWPDRLALADFSYIDPWLEKRMAFLDKYFGAFPADAPAPFVVTLTSFTGVIDGAQKKLDWATSKEQNSRRFEVEFSTNGSSYSKVGEVAAAGTSDGTKTYSFTHSNSSSPAYYRLKMISTSETSQYSSVVQITAPGGCTPPAAPSVNASSTTATSGQSVQLTATGCAYTVVWSTNQTGSPITVNPTITTSYTAKCRKETGCESGSSAAVTVTINNPTTVTGNFEGFLDKVECGTIRGWVWDRNKPNTPLTVEFLEGSTSLGTALADIYREDIKAAGKGDGRHVYSFPTPDNLKDNRTHTISARVLGSTYTLKQAPKVLGPCAPGARLSASFDAESGIQISIAPNPTSGEFEVSFYTATWQQSTVSVVDLLGRNWFTSTLEGSGIQKQKVRLSGATGLYMVQVQQGKDVRTKSLVLQK</sequence>
<dbReference type="OrthoDB" id="9803752at2"/>
<dbReference type="EMBL" id="QOWE01000017">
    <property type="protein sequence ID" value="RCR67675.1"/>
    <property type="molecule type" value="Genomic_DNA"/>
</dbReference>
<protein>
    <submittedName>
        <fullName evidence="2">T9SS C-terminal target domain-containing protein</fullName>
    </submittedName>
</protein>
<dbReference type="PANTHER" id="PTHR40050">
    <property type="entry name" value="INNER SPORE COAT PROTEIN H"/>
    <property type="match status" value="1"/>
</dbReference>
<organism evidence="2 3">
    <name type="scientific">Larkinella punicea</name>
    <dbReference type="NCBI Taxonomy" id="2315727"/>
    <lineage>
        <taxon>Bacteria</taxon>
        <taxon>Pseudomonadati</taxon>
        <taxon>Bacteroidota</taxon>
        <taxon>Cytophagia</taxon>
        <taxon>Cytophagales</taxon>
        <taxon>Spirosomataceae</taxon>
        <taxon>Larkinella</taxon>
    </lineage>
</organism>
<keyword evidence="3" id="KW-1185">Reference proteome</keyword>
<dbReference type="RefSeq" id="WP_114407806.1">
    <property type="nucleotide sequence ID" value="NZ_QOWE01000017.1"/>
</dbReference>
<proteinExistence type="predicted"/>
<feature type="domain" description="Secretion system C-terminal sorting" evidence="1">
    <location>
        <begin position="802"/>
        <end position="873"/>
    </location>
</feature>
<evidence type="ECO:0000313" key="3">
    <source>
        <dbReference type="Proteomes" id="UP000253383"/>
    </source>
</evidence>
<comment type="caution">
    <text evidence="2">The sequence shown here is derived from an EMBL/GenBank/DDBJ whole genome shotgun (WGS) entry which is preliminary data.</text>
</comment>
<dbReference type="PANTHER" id="PTHR40050:SF1">
    <property type="entry name" value="INNER SPORE COAT PROTEIN H"/>
    <property type="match status" value="1"/>
</dbReference>
<reference evidence="2 3" key="1">
    <citation type="submission" date="2018-07" db="EMBL/GenBank/DDBJ databases">
        <title>Genome analysis of Larkinella rosea.</title>
        <authorList>
            <person name="Zhou Z."/>
            <person name="Wang G."/>
        </authorList>
    </citation>
    <scope>NUCLEOTIDE SEQUENCE [LARGE SCALE GENOMIC DNA]</scope>
    <source>
        <strain evidence="3">zzj9</strain>
    </source>
</reference>
<dbReference type="AlphaFoldDB" id="A0A368JK59"/>
<evidence type="ECO:0000313" key="2">
    <source>
        <dbReference type="EMBL" id="RCR67675.1"/>
    </source>
</evidence>
<dbReference type="NCBIfam" id="TIGR04183">
    <property type="entry name" value="Por_Secre_tail"/>
    <property type="match status" value="1"/>
</dbReference>
<dbReference type="Pfam" id="PF18962">
    <property type="entry name" value="Por_Secre_tail"/>
    <property type="match status" value="1"/>
</dbReference>
<dbReference type="Pfam" id="PF08757">
    <property type="entry name" value="CotH"/>
    <property type="match status" value="1"/>
</dbReference>
<accession>A0A368JK59</accession>
<name>A0A368JK59_9BACT</name>
<evidence type="ECO:0000259" key="1">
    <source>
        <dbReference type="Pfam" id="PF18962"/>
    </source>
</evidence>
<dbReference type="InterPro" id="IPR014867">
    <property type="entry name" value="Spore_coat_CotH_CotH2/3/7"/>
</dbReference>